<gene>
    <name evidence="1" type="ORF">GLOINDRAFT_19249</name>
</gene>
<organism evidence="1">
    <name type="scientific">Rhizophagus irregularis (strain DAOM 181602 / DAOM 197198 / MUCL 43194)</name>
    <name type="common">Arbuscular mycorrhizal fungus</name>
    <name type="synonym">Glomus intraradices</name>
    <dbReference type="NCBI Taxonomy" id="747089"/>
    <lineage>
        <taxon>Eukaryota</taxon>
        <taxon>Fungi</taxon>
        <taxon>Fungi incertae sedis</taxon>
        <taxon>Mucoromycota</taxon>
        <taxon>Glomeromycotina</taxon>
        <taxon>Glomeromycetes</taxon>
        <taxon>Glomerales</taxon>
        <taxon>Glomeraceae</taxon>
        <taxon>Rhizophagus</taxon>
    </lineage>
</organism>
<reference evidence="1" key="1">
    <citation type="submission" date="2013-07" db="EMBL/GenBank/DDBJ databases">
        <title>The genome of an arbuscular mycorrhizal fungus provides insights into the evolution of the oldest plant symbiosis.</title>
        <authorList>
            <consortium name="DOE Joint Genome Institute"/>
            <person name="Tisserant E."/>
            <person name="Malbreil M."/>
            <person name="Kuo A."/>
            <person name="Kohler A."/>
            <person name="Symeonidi A."/>
            <person name="Balestrini R."/>
            <person name="Charron P."/>
            <person name="Duensing N."/>
            <person name="Frei-dit-Frey N."/>
            <person name="Gianinazzi-Pearson V."/>
            <person name="Gilbert B."/>
            <person name="Handa Y."/>
            <person name="Hijri M."/>
            <person name="Kaul R."/>
            <person name="Kawaguchi M."/>
            <person name="Krajinski F."/>
            <person name="Lammers P."/>
            <person name="Lapierre D."/>
            <person name="Masclaux F.G."/>
            <person name="Murat C."/>
            <person name="Morin E."/>
            <person name="Ndikumana S."/>
            <person name="Pagni M."/>
            <person name="Petitpierre D."/>
            <person name="Requena N."/>
            <person name="Rosikiewicz P."/>
            <person name="Riley R."/>
            <person name="Saito K."/>
            <person name="San Clemente H."/>
            <person name="Shapiro H."/>
            <person name="van Tuinen D."/>
            <person name="Becard G."/>
            <person name="Bonfante P."/>
            <person name="Paszkowski U."/>
            <person name="Shachar-Hill Y."/>
            <person name="Young J.P."/>
            <person name="Sanders I.R."/>
            <person name="Henrissat B."/>
            <person name="Rensing S.A."/>
            <person name="Grigoriev I.V."/>
            <person name="Corradi N."/>
            <person name="Roux C."/>
            <person name="Martin F."/>
        </authorList>
    </citation>
    <scope>NUCLEOTIDE SEQUENCE</scope>
    <source>
        <strain evidence="1">DAOM 197198</strain>
    </source>
</reference>
<protein>
    <submittedName>
        <fullName evidence="1">Uncharacterized protein</fullName>
    </submittedName>
</protein>
<accession>U9UH72</accession>
<name>U9UH72_RHIID</name>
<evidence type="ECO:0000313" key="1">
    <source>
        <dbReference type="EMBL" id="ESA19769.1"/>
    </source>
</evidence>
<dbReference type="EMBL" id="KI277965">
    <property type="protein sequence ID" value="ESA19769.1"/>
    <property type="molecule type" value="Genomic_DNA"/>
</dbReference>
<dbReference type="AlphaFoldDB" id="U9UH72"/>
<sequence>MDWSYDWINEARQRYSNTDFLEADTFVSRVSINWQENNVLNTGTLDYQILNDGLQANRESGLSCSYANRCSFQHQWDYNPFSAFHPNKLLIEVLSLMQEHSNEPFGSRTAMTLDNLRLCLIFLCIPTFRKINCLITVSQHTISLKKYTNLMLFNANLGIPKEQQNFSGLLLRLRNGESILDDWKILQLYVHANEVEGVDAVNIDKLRSLNAPVAKIHAVHTISNEAEKANYDVAHRPGDQGPPSLSVAVLASFDKELKRI</sequence>
<dbReference type="HOGENOM" id="CLU_1070148_0_0_1"/>
<proteinExistence type="predicted"/>